<feature type="transmembrane region" description="Helical" evidence="7">
    <location>
        <begin position="12"/>
        <end position="32"/>
    </location>
</feature>
<evidence type="ECO:0000313" key="9">
    <source>
        <dbReference type="EMBL" id="EST43503.1"/>
    </source>
</evidence>
<gene>
    <name evidence="8" type="ORF">SS50377_16530</name>
    <name evidence="9" type="ORF">SS50377_16538</name>
    <name evidence="10" type="ORF">SS50377_20808</name>
    <name evidence="11" type="ORF">SS50377_20813</name>
</gene>
<evidence type="ECO:0000256" key="2">
    <source>
        <dbReference type="ARBA" id="ARBA00005245"/>
    </source>
</evidence>
<reference evidence="8 10" key="1">
    <citation type="journal article" date="2014" name="PLoS Genet.">
        <title>The Genome of Spironucleus salmonicida Highlights a Fish Pathogen Adapted to Fluctuating Environments.</title>
        <authorList>
            <person name="Xu F."/>
            <person name="Jerlstrom-Hultqvist J."/>
            <person name="Einarsson E."/>
            <person name="Astvaldsson A."/>
            <person name="Svard S.G."/>
            <person name="Andersson J.O."/>
        </authorList>
    </citation>
    <scope>NUCLEOTIDE SEQUENCE</scope>
    <source>
        <strain evidence="10">ATCC 50377</strain>
    </source>
</reference>
<dbReference type="EMBL" id="AUWU02000001">
    <property type="protein sequence ID" value="KAH0577460.1"/>
    <property type="molecule type" value="Genomic_DNA"/>
</dbReference>
<accession>V6LGR0</accession>
<dbReference type="AlphaFoldDB" id="V6LGR0"/>
<comment type="similarity">
    <text evidence="2">Belongs to the SPCS1 family.</text>
</comment>
<evidence type="ECO:0000256" key="3">
    <source>
        <dbReference type="ARBA" id="ARBA00022692"/>
    </source>
</evidence>
<dbReference type="EMBL" id="KI546135">
    <property type="protein sequence ID" value="EST43503.1"/>
    <property type="molecule type" value="Genomic_DNA"/>
</dbReference>
<evidence type="ECO:0000313" key="10">
    <source>
        <dbReference type="EMBL" id="KAH0577455.1"/>
    </source>
</evidence>
<organism evidence="8">
    <name type="scientific">Spironucleus salmonicida</name>
    <dbReference type="NCBI Taxonomy" id="348837"/>
    <lineage>
        <taxon>Eukaryota</taxon>
        <taxon>Metamonada</taxon>
        <taxon>Diplomonadida</taxon>
        <taxon>Hexamitidae</taxon>
        <taxon>Hexamitinae</taxon>
        <taxon>Spironucleus</taxon>
    </lineage>
</organism>
<dbReference type="EMBL" id="KI546135">
    <property type="protein sequence ID" value="EST43498.1"/>
    <property type="molecule type" value="Genomic_DNA"/>
</dbReference>
<dbReference type="VEuPathDB" id="GiardiaDB:SS50377_20813"/>
<evidence type="ECO:0000256" key="7">
    <source>
        <dbReference type="SAM" id="Phobius"/>
    </source>
</evidence>
<name>V6LGR0_9EUKA</name>
<protein>
    <submittedName>
        <fullName evidence="8">Microsomal signal peptidase 12 kDa subunit (SPC12)-containing protein</fullName>
    </submittedName>
</protein>
<proteinExistence type="inferred from homology"/>
<keyword evidence="5 7" id="KW-1133">Transmembrane helix</keyword>
<feature type="transmembrane region" description="Helical" evidence="7">
    <location>
        <begin position="38"/>
        <end position="57"/>
    </location>
</feature>
<evidence type="ECO:0000313" key="12">
    <source>
        <dbReference type="Proteomes" id="UP000018208"/>
    </source>
</evidence>
<evidence type="ECO:0000256" key="1">
    <source>
        <dbReference type="ARBA" id="ARBA00004477"/>
    </source>
</evidence>
<keyword evidence="6 7" id="KW-0472">Membrane</keyword>
<evidence type="ECO:0000313" key="11">
    <source>
        <dbReference type="EMBL" id="KAH0577460.1"/>
    </source>
</evidence>
<keyword evidence="4" id="KW-0256">Endoplasmic reticulum</keyword>
<dbReference type="Proteomes" id="UP000018208">
    <property type="component" value="Unassembled WGS sequence"/>
</dbReference>
<dbReference type="Pfam" id="PF06645">
    <property type="entry name" value="SPC12"/>
    <property type="match status" value="1"/>
</dbReference>
<evidence type="ECO:0000256" key="6">
    <source>
        <dbReference type="ARBA" id="ARBA00023136"/>
    </source>
</evidence>
<reference evidence="10" key="2">
    <citation type="submission" date="2020-12" db="EMBL/GenBank/DDBJ databases">
        <title>New Spironucleus salmonicida genome in near-complete chromosomes.</title>
        <authorList>
            <person name="Xu F."/>
            <person name="Kurt Z."/>
            <person name="Jimenez-Gonzalez A."/>
            <person name="Astvaldsson A."/>
            <person name="Andersson J.O."/>
            <person name="Svard S.G."/>
        </authorList>
    </citation>
    <scope>NUCLEOTIDE SEQUENCE</scope>
    <source>
        <strain evidence="10">ATCC 50377</strain>
    </source>
</reference>
<dbReference type="EMBL" id="AUWU02000001">
    <property type="protein sequence ID" value="KAH0577455.1"/>
    <property type="molecule type" value="Genomic_DNA"/>
</dbReference>
<sequence length="89" mass="9644">MVDMRGQLQIYFVLYGGLAVVAAVSVLAALLLQSVQVVLYTHGLGVLLVAGLVVPDWPLWNRMGLRYAPVGSARGPEPEIARQMRGARQ</sequence>
<evidence type="ECO:0000313" key="8">
    <source>
        <dbReference type="EMBL" id="EST43498.1"/>
    </source>
</evidence>
<keyword evidence="3 7" id="KW-0812">Transmembrane</keyword>
<dbReference type="GO" id="GO:0006465">
    <property type="term" value="P:signal peptide processing"/>
    <property type="evidence" value="ECO:0007669"/>
    <property type="project" value="InterPro"/>
</dbReference>
<keyword evidence="12" id="KW-1185">Reference proteome</keyword>
<dbReference type="InterPro" id="IPR009542">
    <property type="entry name" value="Spc1/SPCS1"/>
</dbReference>
<comment type="subcellular location">
    <subcellularLocation>
        <location evidence="1">Endoplasmic reticulum membrane</location>
        <topology evidence="1">Multi-pass membrane protein</topology>
    </subcellularLocation>
</comment>
<dbReference type="GO" id="GO:0005787">
    <property type="term" value="C:signal peptidase complex"/>
    <property type="evidence" value="ECO:0007669"/>
    <property type="project" value="InterPro"/>
</dbReference>
<evidence type="ECO:0000256" key="5">
    <source>
        <dbReference type="ARBA" id="ARBA00022989"/>
    </source>
</evidence>
<evidence type="ECO:0000256" key="4">
    <source>
        <dbReference type="ARBA" id="ARBA00022824"/>
    </source>
</evidence>
<dbReference type="VEuPathDB" id="GiardiaDB:SS50377_20808"/>